<keyword evidence="1" id="KW-0472">Membrane</keyword>
<sequence length="62" mass="6553">MAKSPYPVINPGGGPMGKVIIALVLIAIVTLVIKYPSDAARWVHGLGSVIDGLVDFFRTLFG</sequence>
<dbReference type="RefSeq" id="WP_285485582.1">
    <property type="nucleotide sequence ID" value="NZ_BSTI01000001.1"/>
</dbReference>
<evidence type="ECO:0000313" key="3">
    <source>
        <dbReference type="Proteomes" id="UP001165136"/>
    </source>
</evidence>
<keyword evidence="1" id="KW-0812">Transmembrane</keyword>
<protein>
    <submittedName>
        <fullName evidence="2">Uncharacterized protein</fullName>
    </submittedName>
</protein>
<dbReference type="AlphaFoldDB" id="A0A9W6QVF1"/>
<keyword evidence="3" id="KW-1185">Reference proteome</keyword>
<proteinExistence type="predicted"/>
<evidence type="ECO:0000313" key="2">
    <source>
        <dbReference type="EMBL" id="GLY63660.1"/>
    </source>
</evidence>
<organism evidence="2 3">
    <name type="scientific">Amycolatopsis taiwanensis</name>
    <dbReference type="NCBI Taxonomy" id="342230"/>
    <lineage>
        <taxon>Bacteria</taxon>
        <taxon>Bacillati</taxon>
        <taxon>Actinomycetota</taxon>
        <taxon>Actinomycetes</taxon>
        <taxon>Pseudonocardiales</taxon>
        <taxon>Pseudonocardiaceae</taxon>
        <taxon>Amycolatopsis</taxon>
    </lineage>
</organism>
<comment type="caution">
    <text evidence="2">The sequence shown here is derived from an EMBL/GenBank/DDBJ whole genome shotgun (WGS) entry which is preliminary data.</text>
</comment>
<keyword evidence="1" id="KW-1133">Transmembrane helix</keyword>
<evidence type="ECO:0000256" key="1">
    <source>
        <dbReference type="SAM" id="Phobius"/>
    </source>
</evidence>
<dbReference type="Proteomes" id="UP001165136">
    <property type="component" value="Unassembled WGS sequence"/>
</dbReference>
<gene>
    <name evidence="2" type="ORF">Atai01_02790</name>
</gene>
<accession>A0A9W6QVF1</accession>
<feature type="transmembrane region" description="Helical" evidence="1">
    <location>
        <begin position="15"/>
        <end position="33"/>
    </location>
</feature>
<dbReference type="EMBL" id="BSTI01000001">
    <property type="protein sequence ID" value="GLY63660.1"/>
    <property type="molecule type" value="Genomic_DNA"/>
</dbReference>
<reference evidence="2" key="1">
    <citation type="submission" date="2023-03" db="EMBL/GenBank/DDBJ databases">
        <title>Amycolatopsis taiwanensis NBRC 103393.</title>
        <authorList>
            <person name="Ichikawa N."/>
            <person name="Sato H."/>
            <person name="Tonouchi N."/>
        </authorList>
    </citation>
    <scope>NUCLEOTIDE SEQUENCE</scope>
    <source>
        <strain evidence="2">NBRC 103393</strain>
    </source>
</reference>
<name>A0A9W6QVF1_9PSEU</name>